<dbReference type="EMBL" id="PCPH01000003">
    <property type="protein sequence ID" value="PRB89647.1"/>
    <property type="molecule type" value="Genomic_DNA"/>
</dbReference>
<evidence type="ECO:0000313" key="3">
    <source>
        <dbReference type="Proteomes" id="UP000238325"/>
    </source>
</evidence>
<evidence type="ECO:0000313" key="1">
    <source>
        <dbReference type="EMBL" id="PRB83405.1"/>
    </source>
</evidence>
<evidence type="ECO:0000313" key="4">
    <source>
        <dbReference type="Proteomes" id="UP000238534"/>
    </source>
</evidence>
<evidence type="ECO:0008006" key="5">
    <source>
        <dbReference type="Google" id="ProtNLM"/>
    </source>
</evidence>
<sequence>MKKLILSSLAVAVLSSCVSNDNPADHRDNVKNNNNNNNGTLRLVKKATDLNPGGQPYMVEFKYNGDQIIETYNASDDDRVVYTYSGYNSDYIAKTEEFIGGSLVLMREFTYSNGRLSTEKVTDKEQGTLIYTKIYQYISDTHVQFNEYKSGTYNPSTGTYSNLVFAQVDVHLNNSGNVASANYTHNGVTYNIINTYDTFHNPMKDIKGFIKINLFDVSDGQIGYNNLLTQTETYSGSSNGINKITAVYTLNGDNYPTKAVTTYDISGYGTSTHNWLYEYY</sequence>
<protein>
    <recommendedName>
        <fullName evidence="5">DUF4595 domain-containing protein</fullName>
    </recommendedName>
</protein>
<dbReference type="EMBL" id="PCPP01000002">
    <property type="protein sequence ID" value="PRB83405.1"/>
    <property type="molecule type" value="Genomic_DNA"/>
</dbReference>
<keyword evidence="3" id="KW-1185">Reference proteome</keyword>
<dbReference type="Proteomes" id="UP000238534">
    <property type="component" value="Unassembled WGS sequence"/>
</dbReference>
<dbReference type="Proteomes" id="UP000238325">
    <property type="component" value="Unassembled WGS sequence"/>
</dbReference>
<comment type="caution">
    <text evidence="1">The sequence shown here is derived from an EMBL/GenBank/DDBJ whole genome shotgun (WGS) entry which is preliminary data.</text>
</comment>
<reference evidence="3 4" key="1">
    <citation type="submission" date="2017-09" db="EMBL/GenBank/DDBJ databases">
        <title>Genomic, metabolic, and phenotypic characteristics of bacterial isolates from the natural microbiome of the model nematode Caenorhabditis elegans.</title>
        <authorList>
            <person name="Zimmermann J."/>
            <person name="Obeng N."/>
            <person name="Yang W."/>
            <person name="Obeng O."/>
            <person name="Kissoyan K."/>
            <person name="Pees B."/>
            <person name="Dirksen P."/>
            <person name="Hoppner M."/>
            <person name="Franke A."/>
            <person name="Rosenstiel P."/>
            <person name="Leippe M."/>
            <person name="Dierking K."/>
            <person name="Kaleta C."/>
            <person name="Schulenburg H."/>
        </authorList>
    </citation>
    <scope>NUCLEOTIDE SEQUENCE [LARGE SCALE GENOMIC DNA]</scope>
    <source>
        <strain evidence="1 4">MYb25</strain>
        <strain evidence="2 3">MYb44</strain>
    </source>
</reference>
<dbReference type="OrthoDB" id="1444189at2"/>
<dbReference type="PROSITE" id="PS51257">
    <property type="entry name" value="PROKAR_LIPOPROTEIN"/>
    <property type="match status" value="1"/>
</dbReference>
<proteinExistence type="predicted"/>
<dbReference type="RefSeq" id="WP_105683145.1">
    <property type="nucleotide sequence ID" value="NZ_JBBGZD010000002.1"/>
</dbReference>
<gene>
    <name evidence="1" type="ORF">CQ022_14950</name>
    <name evidence="2" type="ORF">CQ033_13845</name>
</gene>
<accession>A0A2S9CSB3</accession>
<evidence type="ECO:0000313" key="2">
    <source>
        <dbReference type="EMBL" id="PRB89647.1"/>
    </source>
</evidence>
<name>A0A2S9CSB3_CHRCI</name>
<dbReference type="AlphaFoldDB" id="A0A2S9CSB3"/>
<organism evidence="1 4">
    <name type="scientific">Chryseobacterium culicis</name>
    <dbReference type="NCBI Taxonomy" id="680127"/>
    <lineage>
        <taxon>Bacteria</taxon>
        <taxon>Pseudomonadati</taxon>
        <taxon>Bacteroidota</taxon>
        <taxon>Flavobacteriia</taxon>
        <taxon>Flavobacteriales</taxon>
        <taxon>Weeksellaceae</taxon>
        <taxon>Chryseobacterium group</taxon>
        <taxon>Chryseobacterium</taxon>
    </lineage>
</organism>